<accession>A0A9D1HPH3</accession>
<comment type="caution">
    <text evidence="1">The sequence shown here is derived from an EMBL/GenBank/DDBJ whole genome shotgun (WGS) entry which is preliminary data.</text>
</comment>
<gene>
    <name evidence="1" type="ORF">IAD15_10250</name>
</gene>
<evidence type="ECO:0000313" key="2">
    <source>
        <dbReference type="Proteomes" id="UP000824175"/>
    </source>
</evidence>
<reference evidence="1" key="2">
    <citation type="journal article" date="2021" name="PeerJ">
        <title>Extensive microbial diversity within the chicken gut microbiome revealed by metagenomics and culture.</title>
        <authorList>
            <person name="Gilroy R."/>
            <person name="Ravi A."/>
            <person name="Getino M."/>
            <person name="Pursley I."/>
            <person name="Horton D.L."/>
            <person name="Alikhan N.F."/>
            <person name="Baker D."/>
            <person name="Gharbi K."/>
            <person name="Hall N."/>
            <person name="Watson M."/>
            <person name="Adriaenssens E.M."/>
            <person name="Foster-Nyarko E."/>
            <person name="Jarju S."/>
            <person name="Secka A."/>
            <person name="Antonio M."/>
            <person name="Oren A."/>
            <person name="Chaudhuri R.R."/>
            <person name="La Ragione R."/>
            <person name="Hildebrand F."/>
            <person name="Pallen M.J."/>
        </authorList>
    </citation>
    <scope>NUCLEOTIDE SEQUENCE</scope>
    <source>
        <strain evidence="1">CHK195-11698</strain>
    </source>
</reference>
<organism evidence="1 2">
    <name type="scientific">Candidatus Fimiplasma intestinipullorum</name>
    <dbReference type="NCBI Taxonomy" id="2840825"/>
    <lineage>
        <taxon>Bacteria</taxon>
        <taxon>Bacillati</taxon>
        <taxon>Bacillota</taxon>
        <taxon>Clostridia</taxon>
        <taxon>Eubacteriales</taxon>
        <taxon>Candidatus Fimiplasma</taxon>
    </lineage>
</organism>
<dbReference type="Proteomes" id="UP000824175">
    <property type="component" value="Unassembled WGS sequence"/>
</dbReference>
<sequence>MTLTLVEMKRWHVMTCPFCQMHLPVFSVMTTGISGMAGRGELHERCV</sequence>
<proteinExistence type="predicted"/>
<name>A0A9D1HPH3_9FIRM</name>
<dbReference type="EMBL" id="DVMJ01000089">
    <property type="protein sequence ID" value="HIU14432.1"/>
    <property type="molecule type" value="Genomic_DNA"/>
</dbReference>
<protein>
    <submittedName>
        <fullName evidence="1">Uncharacterized protein</fullName>
    </submittedName>
</protein>
<dbReference type="AlphaFoldDB" id="A0A9D1HPH3"/>
<reference evidence="1" key="1">
    <citation type="submission" date="2020-10" db="EMBL/GenBank/DDBJ databases">
        <authorList>
            <person name="Gilroy R."/>
        </authorList>
    </citation>
    <scope>NUCLEOTIDE SEQUENCE</scope>
    <source>
        <strain evidence="1">CHK195-11698</strain>
    </source>
</reference>
<evidence type="ECO:0000313" key="1">
    <source>
        <dbReference type="EMBL" id="HIU14432.1"/>
    </source>
</evidence>